<comment type="caution">
    <text evidence="9">The sequence shown here is derived from an EMBL/GenBank/DDBJ whole genome shotgun (WGS) entry which is preliminary data.</text>
</comment>
<dbReference type="Proteomes" id="UP000230251">
    <property type="component" value="Unassembled WGS sequence"/>
</dbReference>
<dbReference type="FunFam" id="3.20.20.150:FF:000001">
    <property type="entry name" value="Probable endonuclease 4"/>
    <property type="match status" value="1"/>
</dbReference>
<keyword evidence="7" id="KW-0540">Nuclease</keyword>
<evidence type="ECO:0000256" key="3">
    <source>
        <dbReference type="ARBA" id="ARBA00022763"/>
    </source>
</evidence>
<dbReference type="Gene3D" id="3.20.20.150">
    <property type="entry name" value="Divalent-metal-dependent TIM barrel enzymes"/>
    <property type="match status" value="1"/>
</dbReference>
<dbReference type="GO" id="GO:0003906">
    <property type="term" value="F:DNA-(apurinic or apyrimidinic site) endonuclease activity"/>
    <property type="evidence" value="ECO:0007669"/>
    <property type="project" value="TreeGrafter"/>
</dbReference>
<dbReference type="NCBIfam" id="TIGR00587">
    <property type="entry name" value="nfo"/>
    <property type="match status" value="1"/>
</dbReference>
<sequence length="281" mass="31072">MKIGAHVSAAGGLWKAGPNGKKLGCEVIQIFSRPPQGGQPKPITQADAKQFKDSMKENGIKDVYIHAPYFINLASSNNRIYHSSISVLRGELERGSALGCKAMMFHPGSAKDVGRKKGIEKVIKGLDEIMKDYKGSCQLLIEISAGAGEVMGDTFEEISAFIKGAKRGQDIGVCFDTQHAFASGYDMRTKKDFDKMIRDFDKIVGLKKLVAIHTNDSKVALGEHKDRHEHLGKGKIGKDTFKYLVDHPKLKNKDLILETPYDSEPDPRFKDIKLLKSLRKG</sequence>
<comment type="cofactor">
    <cofactor evidence="7">
        <name>Zn(2+)</name>
        <dbReference type="ChEBI" id="CHEBI:29105"/>
    </cofactor>
    <text evidence="7">Binds 3 Zn(2+) ions.</text>
</comment>
<evidence type="ECO:0000256" key="1">
    <source>
        <dbReference type="ARBA" id="ARBA00005340"/>
    </source>
</evidence>
<comment type="catalytic activity">
    <reaction evidence="7">
        <text>Endonucleolytic cleavage to 5'-phosphooligonucleotide end-products.</text>
        <dbReference type="EC" id="3.1.21.2"/>
    </reaction>
</comment>
<dbReference type="PROSITE" id="PS00729">
    <property type="entry name" value="AP_NUCLEASE_F2_1"/>
    <property type="match status" value="1"/>
</dbReference>
<dbReference type="InterPro" id="IPR018246">
    <property type="entry name" value="AP_endonuc_F2_Zn_BS"/>
</dbReference>
<dbReference type="AlphaFoldDB" id="A0A2M8EN44"/>
<feature type="binding site" evidence="7">
    <location>
        <position position="228"/>
    </location>
    <ligand>
        <name>Zn(2+)</name>
        <dbReference type="ChEBI" id="CHEBI:29105"/>
        <label>3</label>
    </ligand>
</feature>
<keyword evidence="4 7" id="KW-0378">Hydrolase</keyword>
<feature type="binding site" evidence="7">
    <location>
        <position position="179"/>
    </location>
    <ligand>
        <name>Zn(2+)</name>
        <dbReference type="ChEBI" id="CHEBI:29105"/>
        <label>3</label>
    </ligand>
</feature>
<evidence type="ECO:0000256" key="4">
    <source>
        <dbReference type="ARBA" id="ARBA00022801"/>
    </source>
</evidence>
<feature type="binding site" evidence="7">
    <location>
        <position position="226"/>
    </location>
    <ligand>
        <name>Zn(2+)</name>
        <dbReference type="ChEBI" id="CHEBI:29105"/>
        <label>3</label>
    </ligand>
</feature>
<evidence type="ECO:0000256" key="7">
    <source>
        <dbReference type="HAMAP-Rule" id="MF_00152"/>
    </source>
</evidence>
<dbReference type="InterPro" id="IPR036237">
    <property type="entry name" value="Xyl_isomerase-like_sf"/>
</dbReference>
<dbReference type="GO" id="GO:0003677">
    <property type="term" value="F:DNA binding"/>
    <property type="evidence" value="ECO:0007669"/>
    <property type="project" value="InterPro"/>
</dbReference>
<dbReference type="PROSITE" id="PS51432">
    <property type="entry name" value="AP_NUCLEASE_F2_4"/>
    <property type="match status" value="1"/>
</dbReference>
<dbReference type="Pfam" id="PF01261">
    <property type="entry name" value="AP_endonuc_2"/>
    <property type="match status" value="1"/>
</dbReference>
<feature type="binding site" evidence="7">
    <location>
        <position position="66"/>
    </location>
    <ligand>
        <name>Zn(2+)</name>
        <dbReference type="ChEBI" id="CHEBI:29105"/>
        <label>1</label>
    </ligand>
</feature>
<feature type="binding site" evidence="7">
    <location>
        <position position="258"/>
    </location>
    <ligand>
        <name>Zn(2+)</name>
        <dbReference type="ChEBI" id="CHEBI:29105"/>
        <label>2</label>
    </ligand>
</feature>
<reference evidence="10" key="1">
    <citation type="submission" date="2017-09" db="EMBL/GenBank/DDBJ databases">
        <title>Depth-based differentiation of microbial function through sediment-hosted aquifers and enrichment of novel symbionts in the deep terrestrial subsurface.</title>
        <authorList>
            <person name="Probst A.J."/>
            <person name="Ladd B."/>
            <person name="Jarett J.K."/>
            <person name="Geller-Mcgrath D.E."/>
            <person name="Sieber C.M.K."/>
            <person name="Emerson J.B."/>
            <person name="Anantharaman K."/>
            <person name="Thomas B.C."/>
            <person name="Malmstrom R."/>
            <person name="Stieglmeier M."/>
            <person name="Klingl A."/>
            <person name="Woyke T."/>
            <person name="Ryan C.M."/>
            <person name="Banfield J.F."/>
        </authorList>
    </citation>
    <scope>NUCLEOTIDE SEQUENCE [LARGE SCALE GENOMIC DNA]</scope>
</reference>
<keyword evidence="7 9" id="KW-0255">Endonuclease</keyword>
<feature type="binding site" evidence="7">
    <location>
        <position position="142"/>
    </location>
    <ligand>
        <name>Zn(2+)</name>
        <dbReference type="ChEBI" id="CHEBI:29105"/>
        <label>2</label>
    </ligand>
</feature>
<keyword evidence="6 7" id="KW-0234">DNA repair</keyword>
<feature type="domain" description="Xylose isomerase-like TIM barrel" evidence="8">
    <location>
        <begin position="21"/>
        <end position="276"/>
    </location>
</feature>
<proteinExistence type="inferred from homology"/>
<keyword evidence="3 7" id="KW-0227">DNA damage</keyword>
<protein>
    <recommendedName>
        <fullName evidence="7">Probable endonuclease 4</fullName>
        <ecNumber evidence="7">3.1.21.2</ecNumber>
    </recommendedName>
    <alternativeName>
        <fullName evidence="7">Endodeoxyribonuclease IV</fullName>
    </alternativeName>
    <alternativeName>
        <fullName evidence="7">Endonuclease IV</fullName>
    </alternativeName>
</protein>
<evidence type="ECO:0000256" key="5">
    <source>
        <dbReference type="ARBA" id="ARBA00022833"/>
    </source>
</evidence>
<feature type="binding site" evidence="7">
    <location>
        <position position="213"/>
    </location>
    <ligand>
        <name>Zn(2+)</name>
        <dbReference type="ChEBI" id="CHEBI:29105"/>
        <label>2</label>
    </ligand>
</feature>
<keyword evidence="2 7" id="KW-0479">Metal-binding</keyword>
<dbReference type="CDD" id="cd00019">
    <property type="entry name" value="AP2Ec"/>
    <property type="match status" value="1"/>
</dbReference>
<dbReference type="SUPFAM" id="SSF51658">
    <property type="entry name" value="Xylose isomerase-like"/>
    <property type="match status" value="1"/>
</dbReference>
<dbReference type="PROSITE" id="PS00731">
    <property type="entry name" value="AP_NUCLEASE_F2_3"/>
    <property type="match status" value="1"/>
</dbReference>
<feature type="binding site" evidence="7">
    <location>
        <position position="176"/>
    </location>
    <ligand>
        <name>Zn(2+)</name>
        <dbReference type="ChEBI" id="CHEBI:29105"/>
        <label>2</label>
    </ligand>
</feature>
<accession>A0A2M8EN44</accession>
<evidence type="ECO:0000259" key="8">
    <source>
        <dbReference type="Pfam" id="PF01261"/>
    </source>
</evidence>
<comment type="function">
    <text evidence="7">Endonuclease IV plays a role in DNA repair. It cleaves phosphodiester bonds at apurinic or apyrimidinic (AP) sites, generating a 3'-hydroxyl group and a 5'-terminal sugar phosphate.</text>
</comment>
<evidence type="ECO:0000313" key="10">
    <source>
        <dbReference type="Proteomes" id="UP000230251"/>
    </source>
</evidence>
<feature type="binding site" evidence="7">
    <location>
        <position position="142"/>
    </location>
    <ligand>
        <name>Zn(2+)</name>
        <dbReference type="ChEBI" id="CHEBI:29105"/>
        <label>1</label>
    </ligand>
</feature>
<dbReference type="InterPro" id="IPR001719">
    <property type="entry name" value="AP_endonuc_2"/>
</dbReference>
<dbReference type="EMBL" id="PFSI01000067">
    <property type="protein sequence ID" value="PJC24154.1"/>
    <property type="molecule type" value="Genomic_DNA"/>
</dbReference>
<name>A0A2M8EN44_9BACT</name>
<evidence type="ECO:0000256" key="2">
    <source>
        <dbReference type="ARBA" id="ARBA00022723"/>
    </source>
</evidence>
<dbReference type="GO" id="GO:0008833">
    <property type="term" value="F:deoxyribonuclease IV (phage-T4-induced) activity"/>
    <property type="evidence" value="ECO:0007669"/>
    <property type="project" value="UniProtKB-UniRule"/>
</dbReference>
<dbReference type="GO" id="GO:0008270">
    <property type="term" value="F:zinc ion binding"/>
    <property type="evidence" value="ECO:0007669"/>
    <property type="project" value="UniProtKB-UniRule"/>
</dbReference>
<dbReference type="PANTHER" id="PTHR21445:SF0">
    <property type="entry name" value="APURINIC-APYRIMIDINIC ENDONUCLEASE"/>
    <property type="match status" value="1"/>
</dbReference>
<keyword evidence="5 7" id="KW-0862">Zinc</keyword>
<dbReference type="EC" id="3.1.21.2" evidence="7"/>
<dbReference type="PANTHER" id="PTHR21445">
    <property type="entry name" value="ENDONUCLEASE IV ENDODEOXYRIBONUCLEASE IV"/>
    <property type="match status" value="1"/>
</dbReference>
<dbReference type="GO" id="GO:0008081">
    <property type="term" value="F:phosphoric diester hydrolase activity"/>
    <property type="evidence" value="ECO:0007669"/>
    <property type="project" value="TreeGrafter"/>
</dbReference>
<evidence type="ECO:0000256" key="6">
    <source>
        <dbReference type="ARBA" id="ARBA00023204"/>
    </source>
</evidence>
<dbReference type="SMART" id="SM00518">
    <property type="entry name" value="AP2Ec"/>
    <property type="match status" value="1"/>
</dbReference>
<organism evidence="9 10">
    <name type="scientific">Candidatus Uhrbacteria bacterium CG_4_9_14_0_2_um_filter_41_50</name>
    <dbReference type="NCBI Taxonomy" id="1975031"/>
    <lineage>
        <taxon>Bacteria</taxon>
        <taxon>Candidatus Uhriibacteriota</taxon>
    </lineage>
</organism>
<gene>
    <name evidence="7" type="primary">nfo</name>
    <name evidence="9" type="ORF">CO057_04555</name>
</gene>
<dbReference type="InterPro" id="IPR013022">
    <property type="entry name" value="Xyl_isomerase-like_TIM-brl"/>
</dbReference>
<feature type="binding site" evidence="7">
    <location>
        <position position="106"/>
    </location>
    <ligand>
        <name>Zn(2+)</name>
        <dbReference type="ChEBI" id="CHEBI:29105"/>
        <label>1</label>
    </ligand>
</feature>
<dbReference type="HAMAP" id="MF_00152">
    <property type="entry name" value="Nfo"/>
    <property type="match status" value="1"/>
</dbReference>
<evidence type="ECO:0000313" key="9">
    <source>
        <dbReference type="EMBL" id="PJC24154.1"/>
    </source>
</evidence>
<comment type="similarity">
    <text evidence="1 7">Belongs to the AP endonuclease 2 family.</text>
</comment>
<dbReference type="GO" id="GO:0006284">
    <property type="term" value="P:base-excision repair"/>
    <property type="evidence" value="ECO:0007669"/>
    <property type="project" value="TreeGrafter"/>
</dbReference>